<feature type="compositionally biased region" description="Polar residues" evidence="2">
    <location>
        <begin position="667"/>
        <end position="679"/>
    </location>
</feature>
<keyword evidence="1" id="KW-0175">Coiled coil</keyword>
<accession>A0A151WJJ0</accession>
<sequence>MDELEIYGEKHQTKRLIMDLTEEDVDIISISSQEEIQNRTKKLDNDECASPERRKINVVEIGSPILTTNRGFNRILYPTLEIKEELQEITLKEKKHSKNSESDEVEEDLHFLEQSKDTQEMEQLIQSLLVKEKENWINIQKSKPKQTKNLKAVCPNSVELLSENNNNDLEIINKTLEPINKLVNGDNSGNEVTRQFNPDTTKLYRTTINPTIESEVGEIRHKVAKTNTCTTKQIDNKNKVNNCKAVIVQPRNYGKVARRPIRMTTLKYPDLTNFPLRANKKINVRKLKRKQKIALSKAKQLAKKVWKLNVTKSLAATRKIARRQQPKSIPLTEEKDEVKVNNVRRTMETSSETSLSDIEQQLEKDEKTLLQKLKNELSNKQEILLRRQHIKHMREIVQQLEKENVGYKAADIQTGQRQLEITRAINMFYQLKNESTMYEDNFVIKDQAGYDTIQCHVKFTIKDLRPEGYCGPRVFHTMYDLVEDRLTRHIVMRKNDGTQQVEQLPVIEIKPSTSGMADGNKKGLSGKKRKILSSESNFMEKVQISNEKKKKKNKIDISSKALKHATASRTQRNDGKFKPTEEQITTSTNKQTKNNQEIISAKDLNLLPHNKNLQQKLSFEKKIFTLEVMKLPALNPTSTALLKSKEPETGNQLPESQPEESAVDELQNPQIMNNNQAMATFSEEDVEKQPNVEQVMENNERRQQG</sequence>
<feature type="compositionally biased region" description="Basic and acidic residues" evidence="2">
    <location>
        <begin position="571"/>
        <end position="581"/>
    </location>
</feature>
<proteinExistence type="predicted"/>
<evidence type="ECO:0000313" key="4">
    <source>
        <dbReference type="Proteomes" id="UP000075809"/>
    </source>
</evidence>
<name>A0A151WJJ0_9HYME</name>
<evidence type="ECO:0000256" key="2">
    <source>
        <dbReference type="SAM" id="MobiDB-lite"/>
    </source>
</evidence>
<dbReference type="AlphaFoldDB" id="A0A151WJJ0"/>
<feature type="compositionally biased region" description="Low complexity" evidence="2">
    <location>
        <begin position="585"/>
        <end position="595"/>
    </location>
</feature>
<dbReference type="Proteomes" id="UP000075809">
    <property type="component" value="Unassembled WGS sequence"/>
</dbReference>
<dbReference type="EMBL" id="KQ983039">
    <property type="protein sequence ID" value="KYQ47994.1"/>
    <property type="molecule type" value="Genomic_DNA"/>
</dbReference>
<dbReference type="KEGG" id="mzt:108729423"/>
<feature type="region of interest" description="Disordered" evidence="2">
    <location>
        <begin position="641"/>
        <end position="705"/>
    </location>
</feature>
<evidence type="ECO:0000313" key="3">
    <source>
        <dbReference type="EMBL" id="KYQ47994.1"/>
    </source>
</evidence>
<gene>
    <name evidence="3" type="ORF">ALC60_12953</name>
</gene>
<dbReference type="OrthoDB" id="7552005at2759"/>
<keyword evidence="4" id="KW-1185">Reference proteome</keyword>
<evidence type="ECO:0000256" key="1">
    <source>
        <dbReference type="SAM" id="Coils"/>
    </source>
</evidence>
<feature type="region of interest" description="Disordered" evidence="2">
    <location>
        <begin position="545"/>
        <end position="595"/>
    </location>
</feature>
<protein>
    <submittedName>
        <fullName evidence="3">Uncharacterized protein</fullName>
    </submittedName>
</protein>
<reference evidence="3 4" key="1">
    <citation type="submission" date="2015-09" db="EMBL/GenBank/DDBJ databases">
        <title>Trachymyrmex zeteki WGS genome.</title>
        <authorList>
            <person name="Nygaard S."/>
            <person name="Hu H."/>
            <person name="Boomsma J."/>
            <person name="Zhang G."/>
        </authorList>
    </citation>
    <scope>NUCLEOTIDE SEQUENCE [LARGE SCALE GENOMIC DNA]</scope>
    <source>
        <strain evidence="3">Tzet28-1</strain>
        <tissue evidence="3">Whole body</tissue>
    </source>
</reference>
<feature type="coiled-coil region" evidence="1">
    <location>
        <begin position="355"/>
        <end position="410"/>
    </location>
</feature>
<organism evidence="3 4">
    <name type="scientific">Mycetomoellerius zeteki</name>
    <dbReference type="NCBI Taxonomy" id="64791"/>
    <lineage>
        <taxon>Eukaryota</taxon>
        <taxon>Metazoa</taxon>
        <taxon>Ecdysozoa</taxon>
        <taxon>Arthropoda</taxon>
        <taxon>Hexapoda</taxon>
        <taxon>Insecta</taxon>
        <taxon>Pterygota</taxon>
        <taxon>Neoptera</taxon>
        <taxon>Endopterygota</taxon>
        <taxon>Hymenoptera</taxon>
        <taxon>Apocrita</taxon>
        <taxon>Aculeata</taxon>
        <taxon>Formicoidea</taxon>
        <taxon>Formicidae</taxon>
        <taxon>Myrmicinae</taxon>
        <taxon>Mycetomoellerius</taxon>
    </lineage>
</organism>